<dbReference type="PRINTS" id="PR00032">
    <property type="entry name" value="HTHARAC"/>
</dbReference>
<accession>A0A840N5L9</accession>
<dbReference type="EMBL" id="JACHIJ010000005">
    <property type="protein sequence ID" value="MBB5053904.1"/>
    <property type="molecule type" value="Genomic_DNA"/>
</dbReference>
<dbReference type="InterPro" id="IPR020449">
    <property type="entry name" value="Tscrpt_reg_AraC-type_HTH"/>
</dbReference>
<organism evidence="7 8">
    <name type="scientific">Afipia massiliensis</name>
    <dbReference type="NCBI Taxonomy" id="211460"/>
    <lineage>
        <taxon>Bacteria</taxon>
        <taxon>Pseudomonadati</taxon>
        <taxon>Pseudomonadota</taxon>
        <taxon>Alphaproteobacteria</taxon>
        <taxon>Hyphomicrobiales</taxon>
        <taxon>Nitrobacteraceae</taxon>
        <taxon>Afipia</taxon>
    </lineage>
</organism>
<evidence type="ECO:0000259" key="6">
    <source>
        <dbReference type="PROSITE" id="PS01124"/>
    </source>
</evidence>
<keyword evidence="2" id="KW-0805">Transcription regulation</keyword>
<dbReference type="CDD" id="cd06124">
    <property type="entry name" value="cupin_NimR-like_N"/>
    <property type="match status" value="1"/>
</dbReference>
<dbReference type="RefSeq" id="WP_184087601.1">
    <property type="nucleotide sequence ID" value="NZ_JACHIJ010000005.1"/>
</dbReference>
<comment type="caution">
    <text evidence="7">The sequence shown here is derived from an EMBL/GenBank/DDBJ whole genome shotgun (WGS) entry which is preliminary data.</text>
</comment>
<dbReference type="SMART" id="SM00342">
    <property type="entry name" value="HTH_ARAC"/>
    <property type="match status" value="1"/>
</dbReference>
<dbReference type="SUPFAM" id="SSF46689">
    <property type="entry name" value="Homeodomain-like"/>
    <property type="match status" value="1"/>
</dbReference>
<dbReference type="PROSITE" id="PS01124">
    <property type="entry name" value="HTH_ARAC_FAMILY_2"/>
    <property type="match status" value="1"/>
</dbReference>
<evidence type="ECO:0000256" key="5">
    <source>
        <dbReference type="ARBA" id="ARBA00023163"/>
    </source>
</evidence>
<dbReference type="Pfam" id="PF02311">
    <property type="entry name" value="AraC_binding"/>
    <property type="match status" value="1"/>
</dbReference>
<dbReference type="PROSITE" id="PS00041">
    <property type="entry name" value="HTH_ARAC_FAMILY_1"/>
    <property type="match status" value="1"/>
</dbReference>
<evidence type="ECO:0000256" key="4">
    <source>
        <dbReference type="ARBA" id="ARBA00023159"/>
    </source>
</evidence>
<keyword evidence="5" id="KW-0804">Transcription</keyword>
<dbReference type="InterPro" id="IPR018060">
    <property type="entry name" value="HTH_AraC"/>
</dbReference>
<gene>
    <name evidence="7" type="ORF">HNQ36_003904</name>
</gene>
<dbReference type="Pfam" id="PF12833">
    <property type="entry name" value="HTH_18"/>
    <property type="match status" value="1"/>
</dbReference>
<evidence type="ECO:0000256" key="3">
    <source>
        <dbReference type="ARBA" id="ARBA00023125"/>
    </source>
</evidence>
<evidence type="ECO:0000313" key="7">
    <source>
        <dbReference type="EMBL" id="MBB5053904.1"/>
    </source>
</evidence>
<keyword evidence="3 7" id="KW-0238">DNA-binding</keyword>
<evidence type="ECO:0000313" key="8">
    <source>
        <dbReference type="Proteomes" id="UP000521227"/>
    </source>
</evidence>
<dbReference type="PANTHER" id="PTHR11019:SF159">
    <property type="entry name" value="TRANSCRIPTIONAL REGULATOR-RELATED"/>
    <property type="match status" value="1"/>
</dbReference>
<dbReference type="InterPro" id="IPR011051">
    <property type="entry name" value="RmlC_Cupin_sf"/>
</dbReference>
<proteinExistence type="predicted"/>
<evidence type="ECO:0000256" key="1">
    <source>
        <dbReference type="ARBA" id="ARBA00022491"/>
    </source>
</evidence>
<dbReference type="Proteomes" id="UP000521227">
    <property type="component" value="Unassembled WGS sequence"/>
</dbReference>
<keyword evidence="1" id="KW-0678">Repressor</keyword>
<dbReference type="Gene3D" id="2.60.120.10">
    <property type="entry name" value="Jelly Rolls"/>
    <property type="match status" value="1"/>
</dbReference>
<keyword evidence="4" id="KW-0010">Activator</keyword>
<dbReference type="AlphaFoldDB" id="A0A840N5L9"/>
<name>A0A840N5L9_9BRAD</name>
<dbReference type="InterPro" id="IPR018062">
    <property type="entry name" value="HTH_AraC-typ_CS"/>
</dbReference>
<dbReference type="InterPro" id="IPR014710">
    <property type="entry name" value="RmlC-like_jellyroll"/>
</dbReference>
<dbReference type="FunFam" id="1.10.10.60:FF:000132">
    <property type="entry name" value="AraC family transcriptional regulator"/>
    <property type="match status" value="1"/>
</dbReference>
<dbReference type="GO" id="GO:0003700">
    <property type="term" value="F:DNA-binding transcription factor activity"/>
    <property type="evidence" value="ECO:0007669"/>
    <property type="project" value="InterPro"/>
</dbReference>
<feature type="domain" description="HTH araC/xylS-type" evidence="6">
    <location>
        <begin position="159"/>
        <end position="253"/>
    </location>
</feature>
<protein>
    <submittedName>
        <fullName evidence="7">AraC-like DNA-binding protein</fullName>
    </submittedName>
</protein>
<dbReference type="Gene3D" id="1.10.10.60">
    <property type="entry name" value="Homeodomain-like"/>
    <property type="match status" value="1"/>
</dbReference>
<dbReference type="GO" id="GO:0043565">
    <property type="term" value="F:sequence-specific DNA binding"/>
    <property type="evidence" value="ECO:0007669"/>
    <property type="project" value="InterPro"/>
</dbReference>
<dbReference type="InterPro" id="IPR009057">
    <property type="entry name" value="Homeodomain-like_sf"/>
</dbReference>
<evidence type="ECO:0000256" key="2">
    <source>
        <dbReference type="ARBA" id="ARBA00023015"/>
    </source>
</evidence>
<dbReference type="SUPFAM" id="SSF51182">
    <property type="entry name" value="RmlC-like cupins"/>
    <property type="match status" value="1"/>
</dbReference>
<sequence length="253" mass="28123">MARSRRAVDYQDVPRPVAAMADEYPAGHATVLHSHRRSQLFYGSSGVARVATRDGTWVAPPLRAIWVPGGIEHQVVCRGPVSFRTLYIEPDASPQLPKACRVMEVSDLLRSLIIESVEVPLDYDVTGRDGCLMQLILHEIGIAPVSPLYIRMPQSRPLRRMCEAILRDPSTRADLDDWAAKTGMSRRTLTRHFRLETGISIATWIKQARLVEAMSLMAEGASVTTVAFEVGYESSSAFGAMFRKTFGCSPTRY</sequence>
<reference evidence="7 8" key="1">
    <citation type="submission" date="2020-08" db="EMBL/GenBank/DDBJ databases">
        <title>Genomic Encyclopedia of Type Strains, Phase IV (KMG-IV): sequencing the most valuable type-strain genomes for metagenomic binning, comparative biology and taxonomic classification.</title>
        <authorList>
            <person name="Goeker M."/>
        </authorList>
    </citation>
    <scope>NUCLEOTIDE SEQUENCE [LARGE SCALE GENOMIC DNA]</scope>
    <source>
        <strain evidence="7 8">DSM 17498</strain>
    </source>
</reference>
<dbReference type="PANTHER" id="PTHR11019">
    <property type="entry name" value="HTH-TYPE TRANSCRIPTIONAL REGULATOR NIMR"/>
    <property type="match status" value="1"/>
</dbReference>
<dbReference type="InterPro" id="IPR003313">
    <property type="entry name" value="AraC-bd"/>
</dbReference>